<comment type="function">
    <text evidence="7">Exhibits a very high intrinsic GTPase hydrolysis rate. Involved in the addition of a carboxymethylaminomethyl (cmnm) group at the wobble position (U34) of certain tRNAs, forming tRNA-cmnm(5)s(2)U34.</text>
</comment>
<dbReference type="InterPro" id="IPR006073">
    <property type="entry name" value="GTP-bd"/>
</dbReference>
<comment type="subcellular location">
    <subcellularLocation>
        <location evidence="7">Cytoplasm</location>
    </subcellularLocation>
</comment>
<evidence type="ECO:0000256" key="5">
    <source>
        <dbReference type="ARBA" id="ARBA00022958"/>
    </source>
</evidence>
<dbReference type="InterPro" id="IPR025867">
    <property type="entry name" value="MnmE_helical"/>
</dbReference>
<feature type="domain" description="TrmE-type G" evidence="9">
    <location>
        <begin position="213"/>
        <end position="352"/>
    </location>
</feature>
<sequence length="428" mass="45554">MDTIYAPATARGKSGVAVIRISGPDAVVAAERLCGSCPPARQAGLRQLADSNGEILDQALVLRFEKGASFTGEEIVEFQVHGSVAIVGAVLHALEEVPGLRMAEPGEFTRRALENDRLDLTQVEGLADLIDAETEEQRKQAVRTFTGALAAKSEEWRQKLLRAAALLEATIDFADEEVPVDVTPEVAALIDEVRESLSGEIEGSRISERLRDGFEVAIVGLPNAGKSTLLNALAGRDAAITSDVAGTTRDVIEVRMDLKGLPVTFLDTAGVRKTADRVESLGVERAILRARGADLRVILISAPEEEPVMQPEKGDLLRIAKCDLRRSSINGISGKSGAGVSELLDQIVDTLSSRMARSATATNARQRQAMQKGLQSLSEAQAGLAGPGPDEIVAEDLRAAIRALDALVGRVDVEHILGEIFASFCIGK</sequence>
<feature type="binding site" evidence="7">
    <location>
        <position position="244"/>
    </location>
    <ligand>
        <name>K(+)</name>
        <dbReference type="ChEBI" id="CHEBI:29103"/>
    </ligand>
</feature>
<evidence type="ECO:0000313" key="10">
    <source>
        <dbReference type="EMBL" id="SFO96583.1"/>
    </source>
</evidence>
<dbReference type="GO" id="GO:0002098">
    <property type="term" value="P:tRNA wobble uridine modification"/>
    <property type="evidence" value="ECO:0007669"/>
    <property type="project" value="TreeGrafter"/>
</dbReference>
<dbReference type="SUPFAM" id="SSF116878">
    <property type="entry name" value="TrmE connector domain"/>
    <property type="match status" value="1"/>
</dbReference>
<protein>
    <recommendedName>
        <fullName evidence="7">tRNA modification GTPase MnmE</fullName>
        <ecNumber evidence="7">3.6.-.-</ecNumber>
    </recommendedName>
</protein>
<feature type="binding site" evidence="7">
    <location>
        <position position="117"/>
    </location>
    <ligand>
        <name>(6S)-5-formyl-5,6,7,8-tetrahydrofolate</name>
        <dbReference type="ChEBI" id="CHEBI:57457"/>
    </ligand>
</feature>
<evidence type="ECO:0000256" key="3">
    <source>
        <dbReference type="ARBA" id="ARBA00022741"/>
    </source>
</evidence>
<evidence type="ECO:0000256" key="4">
    <source>
        <dbReference type="ARBA" id="ARBA00022801"/>
    </source>
</evidence>
<dbReference type="GO" id="GO:0030488">
    <property type="term" value="P:tRNA methylation"/>
    <property type="evidence" value="ECO:0007669"/>
    <property type="project" value="TreeGrafter"/>
</dbReference>
<dbReference type="InterPro" id="IPR004520">
    <property type="entry name" value="GTPase_MnmE"/>
</dbReference>
<dbReference type="InterPro" id="IPR031168">
    <property type="entry name" value="G_TrmE"/>
</dbReference>
<dbReference type="NCBIfam" id="TIGR00450">
    <property type="entry name" value="mnmE_trmE_thdF"/>
    <property type="match status" value="1"/>
</dbReference>
<dbReference type="Gene3D" id="3.40.50.300">
    <property type="entry name" value="P-loop containing nucleotide triphosphate hydrolases"/>
    <property type="match status" value="1"/>
</dbReference>
<dbReference type="RefSeq" id="WP_093417526.1">
    <property type="nucleotide sequence ID" value="NZ_FOXA01000001.1"/>
</dbReference>
<name>A0A1I5LHB7_9RHOB</name>
<keyword evidence="3 7" id="KW-0547">Nucleotide-binding</keyword>
<keyword evidence="4 7" id="KW-0378">Hydrolase</keyword>
<accession>A0A1I5LHB7</accession>
<dbReference type="STRING" id="441119.SAMN04488047_101651"/>
<keyword evidence="7" id="KW-0479">Metal-binding</keyword>
<dbReference type="NCBIfam" id="TIGR00231">
    <property type="entry name" value="small_GTP"/>
    <property type="match status" value="1"/>
</dbReference>
<dbReference type="Gene3D" id="1.20.120.430">
    <property type="entry name" value="tRNA modification GTPase MnmE domain 2"/>
    <property type="match status" value="1"/>
</dbReference>
<feature type="binding site" evidence="7">
    <location>
        <begin position="223"/>
        <end position="228"/>
    </location>
    <ligand>
        <name>GTP</name>
        <dbReference type="ChEBI" id="CHEBI:37565"/>
    </ligand>
</feature>
<feature type="binding site" evidence="7">
    <location>
        <position position="428"/>
    </location>
    <ligand>
        <name>(6S)-5-formyl-5,6,7,8-tetrahydrofolate</name>
        <dbReference type="ChEBI" id="CHEBI:57457"/>
    </ligand>
</feature>
<dbReference type="Proteomes" id="UP000199356">
    <property type="component" value="Unassembled WGS sequence"/>
</dbReference>
<feature type="binding site" evidence="7">
    <location>
        <begin position="242"/>
        <end position="248"/>
    </location>
    <ligand>
        <name>GTP</name>
        <dbReference type="ChEBI" id="CHEBI:37565"/>
    </ligand>
</feature>
<dbReference type="Gene3D" id="3.30.1360.120">
    <property type="entry name" value="Probable tRNA modification gtpase trme, domain 1"/>
    <property type="match status" value="1"/>
</dbReference>
<feature type="binding site" evidence="7">
    <location>
        <position position="227"/>
    </location>
    <ligand>
        <name>Mg(2+)</name>
        <dbReference type="ChEBI" id="CHEBI:18420"/>
    </ligand>
</feature>
<dbReference type="InterPro" id="IPR027417">
    <property type="entry name" value="P-loop_NTPase"/>
</dbReference>
<keyword evidence="5 7" id="KW-0630">Potassium</keyword>
<keyword evidence="2 7" id="KW-0819">tRNA processing</keyword>
<dbReference type="Pfam" id="PF10396">
    <property type="entry name" value="TrmE_N"/>
    <property type="match status" value="1"/>
</dbReference>
<dbReference type="InterPro" id="IPR005225">
    <property type="entry name" value="Small_GTP-bd"/>
</dbReference>
<dbReference type="EC" id="3.6.-.-" evidence="7"/>
<evidence type="ECO:0000256" key="7">
    <source>
        <dbReference type="HAMAP-Rule" id="MF_00379"/>
    </source>
</evidence>
<dbReference type="CDD" id="cd04164">
    <property type="entry name" value="trmE"/>
    <property type="match status" value="1"/>
</dbReference>
<dbReference type="AlphaFoldDB" id="A0A1I5LHB7"/>
<gene>
    <name evidence="7" type="primary">mnmE</name>
    <name evidence="7" type="synonym">trmE</name>
    <name evidence="10" type="ORF">SAMN04488047_101651</name>
</gene>
<evidence type="ECO:0000256" key="2">
    <source>
        <dbReference type="ARBA" id="ARBA00022694"/>
    </source>
</evidence>
<dbReference type="InterPro" id="IPR018948">
    <property type="entry name" value="GTP-bd_TrmE_N"/>
</dbReference>
<dbReference type="NCBIfam" id="NF003661">
    <property type="entry name" value="PRK05291.1-3"/>
    <property type="match status" value="1"/>
</dbReference>
<feature type="binding site" evidence="7">
    <location>
        <position position="248"/>
    </location>
    <ligand>
        <name>Mg(2+)</name>
        <dbReference type="ChEBI" id="CHEBI:18420"/>
    </ligand>
</feature>
<dbReference type="PRINTS" id="PR00326">
    <property type="entry name" value="GTP1OBG"/>
</dbReference>
<dbReference type="InterPro" id="IPR027266">
    <property type="entry name" value="TrmE/GcvT-like"/>
</dbReference>
<dbReference type="CDD" id="cd14858">
    <property type="entry name" value="TrmE_N"/>
    <property type="match status" value="1"/>
</dbReference>
<dbReference type="Pfam" id="PF01926">
    <property type="entry name" value="MMR_HSR1"/>
    <property type="match status" value="1"/>
</dbReference>
<dbReference type="SUPFAM" id="SSF52540">
    <property type="entry name" value="P-loop containing nucleoside triphosphate hydrolases"/>
    <property type="match status" value="1"/>
</dbReference>
<feature type="binding site" evidence="7">
    <location>
        <position position="77"/>
    </location>
    <ligand>
        <name>(6S)-5-formyl-5,6,7,8-tetrahydrofolate</name>
        <dbReference type="ChEBI" id="CHEBI:57457"/>
    </ligand>
</feature>
<dbReference type="GO" id="GO:0046872">
    <property type="term" value="F:metal ion binding"/>
    <property type="evidence" value="ECO:0007669"/>
    <property type="project" value="UniProtKB-KW"/>
</dbReference>
<evidence type="ECO:0000313" key="11">
    <source>
        <dbReference type="Proteomes" id="UP000199356"/>
    </source>
</evidence>
<comment type="cofactor">
    <cofactor evidence="7">
        <name>K(+)</name>
        <dbReference type="ChEBI" id="CHEBI:29103"/>
    </cofactor>
    <text evidence="7">Binds 1 potassium ion per subunit.</text>
</comment>
<proteinExistence type="inferred from homology"/>
<dbReference type="HAMAP" id="MF_00379">
    <property type="entry name" value="GTPase_MnmE"/>
    <property type="match status" value="1"/>
</dbReference>
<dbReference type="EMBL" id="FOXA01000001">
    <property type="protein sequence ID" value="SFO96583.1"/>
    <property type="molecule type" value="Genomic_DNA"/>
</dbReference>
<comment type="similarity">
    <text evidence="1 7 8">Belongs to the TRAFAC class TrmE-Era-EngA-EngB-Septin-like GTPase superfamily. TrmE GTPase family.</text>
</comment>
<keyword evidence="11" id="KW-1185">Reference proteome</keyword>
<comment type="subunit">
    <text evidence="7">Homodimer. Heterotetramer of two MnmE and two MnmG subunits.</text>
</comment>
<dbReference type="OrthoDB" id="9805918at2"/>
<comment type="caution">
    <text evidence="7">Lacks conserved residue(s) required for the propagation of feature annotation.</text>
</comment>
<evidence type="ECO:0000256" key="6">
    <source>
        <dbReference type="ARBA" id="ARBA00023134"/>
    </source>
</evidence>
<evidence type="ECO:0000259" key="9">
    <source>
        <dbReference type="PROSITE" id="PS51709"/>
    </source>
</evidence>
<dbReference type="InterPro" id="IPR027368">
    <property type="entry name" value="MnmE_dom2"/>
</dbReference>
<dbReference type="GO" id="GO:0003924">
    <property type="term" value="F:GTPase activity"/>
    <property type="evidence" value="ECO:0007669"/>
    <property type="project" value="UniProtKB-UniRule"/>
</dbReference>
<dbReference type="PANTHER" id="PTHR42714">
    <property type="entry name" value="TRNA MODIFICATION GTPASE GTPBP3"/>
    <property type="match status" value="1"/>
</dbReference>
<dbReference type="PROSITE" id="PS51709">
    <property type="entry name" value="G_TRME"/>
    <property type="match status" value="1"/>
</dbReference>
<dbReference type="GO" id="GO:0005737">
    <property type="term" value="C:cytoplasm"/>
    <property type="evidence" value="ECO:0007669"/>
    <property type="project" value="UniProtKB-SubCell"/>
</dbReference>
<feature type="binding site" evidence="7">
    <location>
        <position position="242"/>
    </location>
    <ligand>
        <name>K(+)</name>
        <dbReference type="ChEBI" id="CHEBI:29103"/>
    </ligand>
</feature>
<keyword evidence="6 7" id="KW-0342">GTP-binding</keyword>
<feature type="binding site" evidence="7">
    <location>
        <position position="247"/>
    </location>
    <ligand>
        <name>K(+)</name>
        <dbReference type="ChEBI" id="CHEBI:29103"/>
    </ligand>
</feature>
<keyword evidence="7" id="KW-0460">Magnesium</keyword>
<dbReference type="GO" id="GO:0005525">
    <property type="term" value="F:GTP binding"/>
    <property type="evidence" value="ECO:0007669"/>
    <property type="project" value="UniProtKB-UniRule"/>
</dbReference>
<dbReference type="FunFam" id="3.30.1360.120:FF:000007">
    <property type="entry name" value="tRNA modification GTPase GTPBP3, mitochondrial"/>
    <property type="match status" value="1"/>
</dbReference>
<organism evidence="10 11">
    <name type="scientific">Tranquillimonas alkanivorans</name>
    <dbReference type="NCBI Taxonomy" id="441119"/>
    <lineage>
        <taxon>Bacteria</taxon>
        <taxon>Pseudomonadati</taxon>
        <taxon>Pseudomonadota</taxon>
        <taxon>Alphaproteobacteria</taxon>
        <taxon>Rhodobacterales</taxon>
        <taxon>Roseobacteraceae</taxon>
        <taxon>Tranquillimonas</taxon>
    </lineage>
</organism>
<dbReference type="Pfam" id="PF12631">
    <property type="entry name" value="MnmE_helical"/>
    <property type="match status" value="1"/>
</dbReference>
<reference evidence="10 11" key="1">
    <citation type="submission" date="2016-10" db="EMBL/GenBank/DDBJ databases">
        <authorList>
            <person name="de Groot N.N."/>
        </authorList>
    </citation>
    <scope>NUCLEOTIDE SEQUENCE [LARGE SCALE GENOMIC DNA]</scope>
    <source>
        <strain evidence="10 11">DSM 19547</strain>
    </source>
</reference>
<feature type="binding site" evidence="7">
    <location>
        <position position="223"/>
    </location>
    <ligand>
        <name>K(+)</name>
        <dbReference type="ChEBI" id="CHEBI:29103"/>
    </ligand>
</feature>
<feature type="binding site" evidence="7">
    <location>
        <position position="20"/>
    </location>
    <ligand>
        <name>(6S)-5-formyl-5,6,7,8-tetrahydrofolate</name>
        <dbReference type="ChEBI" id="CHEBI:57457"/>
    </ligand>
</feature>
<evidence type="ECO:0000256" key="1">
    <source>
        <dbReference type="ARBA" id="ARBA00011043"/>
    </source>
</evidence>
<evidence type="ECO:0000256" key="8">
    <source>
        <dbReference type="RuleBase" id="RU003313"/>
    </source>
</evidence>
<keyword evidence="7" id="KW-0963">Cytoplasm</keyword>
<feature type="binding site" evidence="7">
    <location>
        <begin position="267"/>
        <end position="270"/>
    </location>
    <ligand>
        <name>GTP</name>
        <dbReference type="ChEBI" id="CHEBI:37565"/>
    </ligand>
</feature>
<dbReference type="PANTHER" id="PTHR42714:SF2">
    <property type="entry name" value="TRNA MODIFICATION GTPASE GTPBP3, MITOCHONDRIAL"/>
    <property type="match status" value="1"/>
</dbReference>